<evidence type="ECO:0000313" key="3">
    <source>
        <dbReference type="Proteomes" id="UP000694569"/>
    </source>
</evidence>
<dbReference type="SUPFAM" id="SSF56436">
    <property type="entry name" value="C-type lectin-like"/>
    <property type="match status" value="1"/>
</dbReference>
<sequence length="175" mass="19142">MADIVSGSPPAPYSHGTSSDWNTSAASLSGSFTAITLTSLTSDTALHRTASASSVSFYLVLNPMTWTESQSYCRHHHSDLAAISIPEEQSLMSSLLSGQVLGVGFWFGLRRSQFWGHWYWSGGQDFGDYTNWGPGEPQKPLSKMCGLISRNLASNLSWSVECCGTRLPFLCYKTE</sequence>
<dbReference type="PANTHER" id="PTHR45784:SF3">
    <property type="entry name" value="C-TYPE LECTIN DOMAIN FAMILY 4 MEMBER K-LIKE-RELATED"/>
    <property type="match status" value="1"/>
</dbReference>
<evidence type="ECO:0000313" key="2">
    <source>
        <dbReference type="Ensembl" id="ENSLLEP00000040436.1"/>
    </source>
</evidence>
<protein>
    <recommendedName>
        <fullName evidence="1">C-type lectin domain-containing protein</fullName>
    </recommendedName>
</protein>
<feature type="domain" description="C-type lectin" evidence="1">
    <location>
        <begin position="52"/>
        <end position="172"/>
    </location>
</feature>
<evidence type="ECO:0000259" key="1">
    <source>
        <dbReference type="PROSITE" id="PS50041"/>
    </source>
</evidence>
<dbReference type="OrthoDB" id="6369810at2759"/>
<proteinExistence type="predicted"/>
<dbReference type="GeneTree" id="ENSGT01110000268090"/>
<dbReference type="InterPro" id="IPR016187">
    <property type="entry name" value="CTDL_fold"/>
</dbReference>
<dbReference type="CDD" id="cd00037">
    <property type="entry name" value="CLECT"/>
    <property type="match status" value="1"/>
</dbReference>
<dbReference type="PROSITE" id="PS50041">
    <property type="entry name" value="C_TYPE_LECTIN_2"/>
    <property type="match status" value="1"/>
</dbReference>
<dbReference type="InterPro" id="IPR001304">
    <property type="entry name" value="C-type_lectin-like"/>
</dbReference>
<reference evidence="2" key="1">
    <citation type="submission" date="2025-08" db="UniProtKB">
        <authorList>
            <consortium name="Ensembl"/>
        </authorList>
    </citation>
    <scope>IDENTIFICATION</scope>
</reference>
<dbReference type="Pfam" id="PF00059">
    <property type="entry name" value="Lectin_C"/>
    <property type="match status" value="1"/>
</dbReference>
<dbReference type="SMART" id="SM00034">
    <property type="entry name" value="CLECT"/>
    <property type="match status" value="1"/>
</dbReference>
<accession>A0A8C5QP59</accession>
<dbReference type="Ensembl" id="ENSLLET00000042080.1">
    <property type="protein sequence ID" value="ENSLLEP00000040436.1"/>
    <property type="gene ID" value="ENSLLEG00000025713.1"/>
</dbReference>
<dbReference type="PANTHER" id="PTHR45784">
    <property type="entry name" value="C-TYPE LECTIN DOMAIN FAMILY 20 MEMBER A-RELATED"/>
    <property type="match status" value="1"/>
</dbReference>
<name>A0A8C5QP59_9ANUR</name>
<dbReference type="AlphaFoldDB" id="A0A8C5QP59"/>
<organism evidence="2 3">
    <name type="scientific">Leptobrachium leishanense</name>
    <name type="common">Leishan spiny toad</name>
    <dbReference type="NCBI Taxonomy" id="445787"/>
    <lineage>
        <taxon>Eukaryota</taxon>
        <taxon>Metazoa</taxon>
        <taxon>Chordata</taxon>
        <taxon>Craniata</taxon>
        <taxon>Vertebrata</taxon>
        <taxon>Euteleostomi</taxon>
        <taxon>Amphibia</taxon>
        <taxon>Batrachia</taxon>
        <taxon>Anura</taxon>
        <taxon>Pelobatoidea</taxon>
        <taxon>Megophryidae</taxon>
        <taxon>Leptobrachium</taxon>
    </lineage>
</organism>
<dbReference type="Proteomes" id="UP000694569">
    <property type="component" value="Unplaced"/>
</dbReference>
<keyword evidence="3" id="KW-1185">Reference proteome</keyword>
<reference evidence="2" key="2">
    <citation type="submission" date="2025-09" db="UniProtKB">
        <authorList>
            <consortium name="Ensembl"/>
        </authorList>
    </citation>
    <scope>IDENTIFICATION</scope>
</reference>
<dbReference type="Gene3D" id="3.10.100.10">
    <property type="entry name" value="Mannose-Binding Protein A, subunit A"/>
    <property type="match status" value="1"/>
</dbReference>
<dbReference type="InterPro" id="IPR016186">
    <property type="entry name" value="C-type_lectin-like/link_sf"/>
</dbReference>